<protein>
    <submittedName>
        <fullName evidence="1">Uncharacterized protein</fullName>
    </submittedName>
</protein>
<dbReference type="EMBL" id="CP066831">
    <property type="protein sequence ID" value="QQM46174.1"/>
    <property type="molecule type" value="Genomic_DNA"/>
</dbReference>
<accession>A0A7T7L4F8</accession>
<gene>
    <name evidence="1" type="ORF">JEQ17_46670</name>
</gene>
<dbReference type="RefSeq" id="WP_200401008.1">
    <property type="nucleotide sequence ID" value="NZ_CP066831.1"/>
</dbReference>
<dbReference type="Proteomes" id="UP000595636">
    <property type="component" value="Chromosome"/>
</dbReference>
<keyword evidence="2" id="KW-1185">Reference proteome</keyword>
<reference evidence="1 2" key="1">
    <citation type="submission" date="2020-12" db="EMBL/GenBank/DDBJ databases">
        <title>A novel species.</title>
        <authorList>
            <person name="Li K."/>
        </authorList>
    </citation>
    <scope>NUCLEOTIDE SEQUENCE [LARGE SCALE GENOMIC DNA]</scope>
    <source>
        <strain evidence="1 2">ZYC-3</strain>
    </source>
</reference>
<organism evidence="1 2">
    <name type="scientific">Streptomyces liliifuscus</name>
    <dbReference type="NCBI Taxonomy" id="2797636"/>
    <lineage>
        <taxon>Bacteria</taxon>
        <taxon>Bacillati</taxon>
        <taxon>Actinomycetota</taxon>
        <taxon>Actinomycetes</taxon>
        <taxon>Kitasatosporales</taxon>
        <taxon>Streptomycetaceae</taxon>
        <taxon>Streptomyces</taxon>
    </lineage>
</organism>
<evidence type="ECO:0000313" key="1">
    <source>
        <dbReference type="EMBL" id="QQM46174.1"/>
    </source>
</evidence>
<proteinExistence type="predicted"/>
<dbReference type="AlphaFoldDB" id="A0A7T7L4F8"/>
<sequence>MIDSELKRALHPHLRKETLKVALSGYLGAGFRRAVLGVTDRRVLLVKSAYWSVSDKGLLWADPLDEVALGNRPRELHMSGAYTGNTYVRIRRADGSTFRLNPRTSFIGGGDGTRSSVETLYSSVKGRF</sequence>
<dbReference type="KEGG" id="slf:JEQ17_46670"/>
<evidence type="ECO:0000313" key="2">
    <source>
        <dbReference type="Proteomes" id="UP000595636"/>
    </source>
</evidence>
<name>A0A7T7L4F8_9ACTN</name>